<evidence type="ECO:0000256" key="9">
    <source>
        <dbReference type="ARBA" id="ARBA00023002"/>
    </source>
</evidence>
<dbReference type="SFLD" id="SFLDS00029">
    <property type="entry name" value="Radical_SAM"/>
    <property type="match status" value="1"/>
</dbReference>
<reference evidence="17" key="1">
    <citation type="submission" date="2022-05" db="EMBL/GenBank/DDBJ databases">
        <authorList>
            <person name="Jo J.-H."/>
            <person name="Im W.-T."/>
        </authorList>
    </citation>
    <scope>NUCLEOTIDE SEQUENCE</scope>
    <source>
        <strain evidence="17">SE220</strain>
    </source>
</reference>
<dbReference type="Proteomes" id="UP001165342">
    <property type="component" value="Unassembled WGS sequence"/>
</dbReference>
<accession>A0ABT0S377</accession>
<keyword evidence="9 15" id="KW-0560">Oxidoreductase</keyword>
<keyword evidence="11 15" id="KW-0411">Iron-sulfur</keyword>
<keyword evidence="8 15" id="KW-0479">Metal-binding</keyword>
<dbReference type="EMBL" id="JAMGBE010000003">
    <property type="protein sequence ID" value="MCL6730242.1"/>
    <property type="molecule type" value="Genomic_DNA"/>
</dbReference>
<dbReference type="EC" id="1.3.98.3" evidence="15"/>
<evidence type="ECO:0000256" key="3">
    <source>
        <dbReference type="ARBA" id="ARBA00005493"/>
    </source>
</evidence>
<dbReference type="SUPFAM" id="SSF102114">
    <property type="entry name" value="Radical SAM enzymes"/>
    <property type="match status" value="1"/>
</dbReference>
<evidence type="ECO:0000256" key="4">
    <source>
        <dbReference type="ARBA" id="ARBA00011245"/>
    </source>
</evidence>
<comment type="cofactor">
    <cofactor evidence="15">
        <name>[4Fe-4S] cluster</name>
        <dbReference type="ChEBI" id="CHEBI:49883"/>
    </cofactor>
    <text evidence="15">Binds 1 [4Fe-4S] cluster. The cluster is coordinated with 3 cysteines and an exchangeable S-adenosyl-L-methionine.</text>
</comment>
<dbReference type="PROSITE" id="PS51918">
    <property type="entry name" value="RADICAL_SAM"/>
    <property type="match status" value="1"/>
</dbReference>
<dbReference type="InterPro" id="IPR023404">
    <property type="entry name" value="rSAM_horseshoe"/>
</dbReference>
<dbReference type="CDD" id="cd01335">
    <property type="entry name" value="Radical_SAM"/>
    <property type="match status" value="1"/>
</dbReference>
<evidence type="ECO:0000313" key="17">
    <source>
        <dbReference type="EMBL" id="MCL6730242.1"/>
    </source>
</evidence>
<dbReference type="InterPro" id="IPR006638">
    <property type="entry name" value="Elp3/MiaA/NifB-like_rSAM"/>
</dbReference>
<evidence type="ECO:0000256" key="13">
    <source>
        <dbReference type="ARBA" id="ARBA00024295"/>
    </source>
</evidence>
<evidence type="ECO:0000256" key="1">
    <source>
        <dbReference type="ARBA" id="ARBA00004496"/>
    </source>
</evidence>
<dbReference type="PANTHER" id="PTHR13932">
    <property type="entry name" value="COPROPORPHYRINIGEN III OXIDASE"/>
    <property type="match status" value="1"/>
</dbReference>
<gene>
    <name evidence="17" type="primary">hemN</name>
    <name evidence="17" type="ORF">LZ538_09270</name>
</gene>
<dbReference type="InterPro" id="IPR010723">
    <property type="entry name" value="HemN_C"/>
</dbReference>
<comment type="caution">
    <text evidence="17">The sequence shown here is derived from an EMBL/GenBank/DDBJ whole genome shotgun (WGS) entry which is preliminary data.</text>
</comment>
<keyword evidence="5 15" id="KW-0004">4Fe-4S</keyword>
<keyword evidence="7 15" id="KW-0949">S-adenosyl-L-methionine</keyword>
<comment type="subcellular location">
    <subcellularLocation>
        <location evidence="1 15">Cytoplasm</location>
    </subcellularLocation>
</comment>
<evidence type="ECO:0000256" key="5">
    <source>
        <dbReference type="ARBA" id="ARBA00022485"/>
    </source>
</evidence>
<evidence type="ECO:0000313" key="18">
    <source>
        <dbReference type="Proteomes" id="UP001165342"/>
    </source>
</evidence>
<comment type="catalytic activity">
    <reaction evidence="14 15">
        <text>coproporphyrinogen III + 2 S-adenosyl-L-methionine = protoporphyrinogen IX + 2 5'-deoxyadenosine + 2 L-methionine + 2 CO2</text>
        <dbReference type="Rhea" id="RHEA:15425"/>
        <dbReference type="ChEBI" id="CHEBI:16526"/>
        <dbReference type="ChEBI" id="CHEBI:17319"/>
        <dbReference type="ChEBI" id="CHEBI:57307"/>
        <dbReference type="ChEBI" id="CHEBI:57309"/>
        <dbReference type="ChEBI" id="CHEBI:57844"/>
        <dbReference type="ChEBI" id="CHEBI:59789"/>
        <dbReference type="EC" id="1.3.98.3"/>
    </reaction>
</comment>
<dbReference type="InterPro" id="IPR034505">
    <property type="entry name" value="Coproporphyrinogen-III_oxidase"/>
</dbReference>
<evidence type="ECO:0000256" key="2">
    <source>
        <dbReference type="ARBA" id="ARBA00004785"/>
    </source>
</evidence>
<dbReference type="PIRSF" id="PIRSF000167">
    <property type="entry name" value="HemN"/>
    <property type="match status" value="1"/>
</dbReference>
<dbReference type="RefSeq" id="WP_249831741.1">
    <property type="nucleotide sequence ID" value="NZ_JAMGBE010000003.1"/>
</dbReference>
<comment type="subunit">
    <text evidence="4">Monomer.</text>
</comment>
<dbReference type="SMART" id="SM00729">
    <property type="entry name" value="Elp3"/>
    <property type="match status" value="1"/>
</dbReference>
<keyword evidence="10 15" id="KW-0408">Iron</keyword>
<evidence type="ECO:0000256" key="6">
    <source>
        <dbReference type="ARBA" id="ARBA00022490"/>
    </source>
</evidence>
<evidence type="ECO:0000256" key="10">
    <source>
        <dbReference type="ARBA" id="ARBA00023004"/>
    </source>
</evidence>
<evidence type="ECO:0000256" key="11">
    <source>
        <dbReference type="ARBA" id="ARBA00023014"/>
    </source>
</evidence>
<evidence type="ECO:0000256" key="7">
    <source>
        <dbReference type="ARBA" id="ARBA00022691"/>
    </source>
</evidence>
<evidence type="ECO:0000256" key="15">
    <source>
        <dbReference type="PIRNR" id="PIRNR000167"/>
    </source>
</evidence>
<dbReference type="Pfam" id="PF04055">
    <property type="entry name" value="Radical_SAM"/>
    <property type="match status" value="1"/>
</dbReference>
<dbReference type="NCBIfam" id="TIGR00538">
    <property type="entry name" value="hemN"/>
    <property type="match status" value="1"/>
</dbReference>
<evidence type="ECO:0000256" key="8">
    <source>
        <dbReference type="ARBA" id="ARBA00022723"/>
    </source>
</evidence>
<dbReference type="InterPro" id="IPR058240">
    <property type="entry name" value="rSAM_sf"/>
</dbReference>
<comment type="similarity">
    <text evidence="3 15">Belongs to the anaerobic coproporphyrinogen-III oxidase family.</text>
</comment>
<keyword evidence="18" id="KW-1185">Reference proteome</keyword>
<comment type="function">
    <text evidence="13">Involved in the heme biosynthesis. Catalyzes the anaerobic oxidative decarboxylation of propionate groups of rings A and B of coproporphyrinogen III to yield the vinyl groups in protoporphyrinogen IX.</text>
</comment>
<feature type="domain" description="Radical SAM core" evidence="16">
    <location>
        <begin position="45"/>
        <end position="287"/>
    </location>
</feature>
<organism evidence="17 18">
    <name type="scientific">Sphingomonas hankyongi</name>
    <dbReference type="NCBI Taxonomy" id="2908209"/>
    <lineage>
        <taxon>Bacteria</taxon>
        <taxon>Pseudomonadati</taxon>
        <taxon>Pseudomonadota</taxon>
        <taxon>Alphaproteobacteria</taxon>
        <taxon>Sphingomonadales</taxon>
        <taxon>Sphingomonadaceae</taxon>
        <taxon>Sphingomonas</taxon>
    </lineage>
</organism>
<evidence type="ECO:0000259" key="16">
    <source>
        <dbReference type="PROSITE" id="PS51918"/>
    </source>
</evidence>
<evidence type="ECO:0000256" key="12">
    <source>
        <dbReference type="ARBA" id="ARBA00023244"/>
    </source>
</evidence>
<dbReference type="InterPro" id="IPR004558">
    <property type="entry name" value="Coprogen_oxidase_HemN"/>
</dbReference>
<dbReference type="GO" id="GO:0051989">
    <property type="term" value="F:coproporphyrinogen dehydrogenase activity"/>
    <property type="evidence" value="ECO:0007669"/>
    <property type="project" value="UniProtKB-EC"/>
</dbReference>
<name>A0ABT0S377_9SPHN</name>
<keyword evidence="6 15" id="KW-0963">Cytoplasm</keyword>
<dbReference type="InterPro" id="IPR007197">
    <property type="entry name" value="rSAM"/>
</dbReference>
<evidence type="ECO:0000256" key="14">
    <source>
        <dbReference type="ARBA" id="ARBA00048321"/>
    </source>
</evidence>
<dbReference type="PANTHER" id="PTHR13932:SF6">
    <property type="entry name" value="OXYGEN-INDEPENDENT COPROPORPHYRINOGEN III OXIDASE"/>
    <property type="match status" value="1"/>
</dbReference>
<dbReference type="Gene3D" id="3.80.30.20">
    <property type="entry name" value="tm_1862 like domain"/>
    <property type="match status" value="1"/>
</dbReference>
<keyword evidence="12 15" id="KW-0627">Porphyrin biosynthesis</keyword>
<dbReference type="Gene3D" id="1.10.10.920">
    <property type="match status" value="1"/>
</dbReference>
<protein>
    <recommendedName>
        <fullName evidence="15">Coproporphyrinogen-III oxidase</fullName>
        <ecNumber evidence="15">1.3.98.3</ecNumber>
    </recommendedName>
</protein>
<dbReference type="SFLD" id="SFLDG01065">
    <property type="entry name" value="anaerobic_coproporphyrinogen-I"/>
    <property type="match status" value="1"/>
</dbReference>
<comment type="pathway">
    <text evidence="2 15">Porphyrin-containing compound metabolism; protoporphyrin-IX biosynthesis; protoporphyrinogen-IX from coproporphyrinogen-III (AdoMet route): step 1/1.</text>
</comment>
<proteinExistence type="inferred from homology"/>
<sequence length="451" mass="50016">MTDMLSAELLARYGDARIPRYTSYPTAPHFSPDIGETHYRSWLASLPPIKASLYLHIPFCRAMCWYCGCHTTVAGREAPVARYLDFLGREIDQVAQRAAGPLTISHIHFGGGTPTLMAPDQMRSLMRRLADQFFIADDAEIAIEIDPRTLTDEMAEALGGCGFNRASLGLQSFDPKVQQAINRVQSFADTEAAVRILRVNGIDRLNFDLIYGLPHQTVRSCIETVEQTIQLQPHRLAVFGYAHVPAFKPHQRKIDEGNLPDSEARFLQSRAIADALIQVGYVEIGLDHFALPDDPLTKAAEAGKLHRNFQGYTTDDADVLIGLGASSIGRLPQGYVQNEVRIPEYQRLVDEDRLPIARGYRFAGDDRLRGAVIERLMCDQRVDFPAVCRVFGGDLNTLLEEAALEPLIADGLIERNGARISVTTRGRPLVRSIAAAFDAHLSRGDQHSRAV</sequence>
<dbReference type="Pfam" id="PF06969">
    <property type="entry name" value="HemN_C"/>
    <property type="match status" value="1"/>
</dbReference>